<comment type="caution">
    <text evidence="2">The sequence shown here is derived from an EMBL/GenBank/DDBJ whole genome shotgun (WGS) entry which is preliminary data.</text>
</comment>
<accession>A0AAV7T6C3</accession>
<gene>
    <name evidence="2" type="ORF">NDU88_004015</name>
</gene>
<feature type="compositionally biased region" description="Polar residues" evidence="1">
    <location>
        <begin position="91"/>
        <end position="100"/>
    </location>
</feature>
<feature type="region of interest" description="Disordered" evidence="1">
    <location>
        <begin position="81"/>
        <end position="100"/>
    </location>
</feature>
<reference evidence="2" key="1">
    <citation type="journal article" date="2022" name="bioRxiv">
        <title>Sequencing and chromosome-scale assembly of the giantPleurodeles waltlgenome.</title>
        <authorList>
            <person name="Brown T."/>
            <person name="Elewa A."/>
            <person name="Iarovenko S."/>
            <person name="Subramanian E."/>
            <person name="Araus A.J."/>
            <person name="Petzold A."/>
            <person name="Susuki M."/>
            <person name="Suzuki K.-i.T."/>
            <person name="Hayashi T."/>
            <person name="Toyoda A."/>
            <person name="Oliveira C."/>
            <person name="Osipova E."/>
            <person name="Leigh N.D."/>
            <person name="Simon A."/>
            <person name="Yun M.H."/>
        </authorList>
    </citation>
    <scope>NUCLEOTIDE SEQUENCE</scope>
    <source>
        <strain evidence="2">20211129_DDA</strain>
        <tissue evidence="2">Liver</tissue>
    </source>
</reference>
<organism evidence="2 3">
    <name type="scientific">Pleurodeles waltl</name>
    <name type="common">Iberian ribbed newt</name>
    <dbReference type="NCBI Taxonomy" id="8319"/>
    <lineage>
        <taxon>Eukaryota</taxon>
        <taxon>Metazoa</taxon>
        <taxon>Chordata</taxon>
        <taxon>Craniata</taxon>
        <taxon>Vertebrata</taxon>
        <taxon>Euteleostomi</taxon>
        <taxon>Amphibia</taxon>
        <taxon>Batrachia</taxon>
        <taxon>Caudata</taxon>
        <taxon>Salamandroidea</taxon>
        <taxon>Salamandridae</taxon>
        <taxon>Pleurodelinae</taxon>
        <taxon>Pleurodeles</taxon>
    </lineage>
</organism>
<dbReference type="EMBL" id="JANPWB010000007">
    <property type="protein sequence ID" value="KAJ1172165.1"/>
    <property type="molecule type" value="Genomic_DNA"/>
</dbReference>
<protein>
    <submittedName>
        <fullName evidence="2">Uncharacterized protein</fullName>
    </submittedName>
</protein>
<proteinExistence type="predicted"/>
<evidence type="ECO:0000313" key="2">
    <source>
        <dbReference type="EMBL" id="KAJ1172165.1"/>
    </source>
</evidence>
<evidence type="ECO:0000313" key="3">
    <source>
        <dbReference type="Proteomes" id="UP001066276"/>
    </source>
</evidence>
<name>A0AAV7T6C3_PLEWA</name>
<keyword evidence="3" id="KW-1185">Reference proteome</keyword>
<dbReference type="AlphaFoldDB" id="A0AAV7T6C3"/>
<sequence>MVHRCCQHKRKTCGAELGQKVCQAPAQGATWASRGALYGAGYGAPMAKVLQAPGKPGGSVLLARRHVADLAEPDCLGSLQVDTRRGGMDSRGTQNVTVQN</sequence>
<evidence type="ECO:0000256" key="1">
    <source>
        <dbReference type="SAM" id="MobiDB-lite"/>
    </source>
</evidence>
<dbReference type="Proteomes" id="UP001066276">
    <property type="component" value="Chromosome 4_1"/>
</dbReference>